<dbReference type="Pfam" id="PF02148">
    <property type="entry name" value="zf-UBP"/>
    <property type="match status" value="1"/>
</dbReference>
<dbReference type="EnsemblPlants" id="Pp3c19_20640V3.2">
    <property type="protein sequence ID" value="Pp3c19_20640V3.2"/>
    <property type="gene ID" value="Pp3c19_20640"/>
</dbReference>
<reference evidence="10" key="3">
    <citation type="submission" date="2020-12" db="UniProtKB">
        <authorList>
            <consortium name="EnsemblPlants"/>
        </authorList>
    </citation>
    <scope>IDENTIFICATION</scope>
</reference>
<reference evidence="9 11" key="1">
    <citation type="journal article" date="2008" name="Science">
        <title>The Physcomitrella genome reveals evolutionary insights into the conquest of land by plants.</title>
        <authorList>
            <person name="Rensing S."/>
            <person name="Lang D."/>
            <person name="Zimmer A."/>
            <person name="Terry A."/>
            <person name="Salamov A."/>
            <person name="Shapiro H."/>
            <person name="Nishiyama T."/>
            <person name="Perroud P.-F."/>
            <person name="Lindquist E."/>
            <person name="Kamisugi Y."/>
            <person name="Tanahashi T."/>
            <person name="Sakakibara K."/>
            <person name="Fujita T."/>
            <person name="Oishi K."/>
            <person name="Shin-I T."/>
            <person name="Kuroki Y."/>
            <person name="Toyoda A."/>
            <person name="Suzuki Y."/>
            <person name="Hashimoto A."/>
            <person name="Yamaguchi K."/>
            <person name="Sugano A."/>
            <person name="Kohara Y."/>
            <person name="Fujiyama A."/>
            <person name="Anterola A."/>
            <person name="Aoki S."/>
            <person name="Ashton N."/>
            <person name="Barbazuk W.B."/>
            <person name="Barker E."/>
            <person name="Bennetzen J."/>
            <person name="Bezanilla M."/>
            <person name="Blankenship R."/>
            <person name="Cho S.H."/>
            <person name="Dutcher S."/>
            <person name="Estelle M."/>
            <person name="Fawcett J.A."/>
            <person name="Gundlach H."/>
            <person name="Hanada K."/>
            <person name="Heyl A."/>
            <person name="Hicks K.A."/>
            <person name="Hugh J."/>
            <person name="Lohr M."/>
            <person name="Mayer K."/>
            <person name="Melkozernov A."/>
            <person name="Murata T."/>
            <person name="Nelson D."/>
            <person name="Pils B."/>
            <person name="Prigge M."/>
            <person name="Reiss B."/>
            <person name="Renner T."/>
            <person name="Rombauts S."/>
            <person name="Rushton P."/>
            <person name="Sanderfoot A."/>
            <person name="Schween G."/>
            <person name="Shiu S.-H."/>
            <person name="Stueber K."/>
            <person name="Theodoulou F.L."/>
            <person name="Tu H."/>
            <person name="Van de Peer Y."/>
            <person name="Verrier P.J."/>
            <person name="Waters E."/>
            <person name="Wood A."/>
            <person name="Yang L."/>
            <person name="Cove D."/>
            <person name="Cuming A."/>
            <person name="Hasebe M."/>
            <person name="Lucas S."/>
            <person name="Mishler D.B."/>
            <person name="Reski R."/>
            <person name="Grigoriev I."/>
            <person name="Quatrano R.S."/>
            <person name="Boore J.L."/>
        </authorList>
    </citation>
    <scope>NUCLEOTIDE SEQUENCE [LARGE SCALE GENOMIC DNA]</scope>
    <source>
        <strain evidence="10 11">cv. Gransden 2004</strain>
    </source>
</reference>
<feature type="region of interest" description="Disordered" evidence="6">
    <location>
        <begin position="393"/>
        <end position="417"/>
    </location>
</feature>
<proteinExistence type="inferred from homology"/>
<name>A0A2K1IZ57_PHYPA</name>
<keyword evidence="3 5" id="KW-0863">Zinc-finger</keyword>
<dbReference type="Gramene" id="Pp3c19_20640V3.1">
    <property type="protein sequence ID" value="Pp3c19_20640V3.1"/>
    <property type="gene ID" value="Pp3c19_20640"/>
</dbReference>
<keyword evidence="11" id="KW-1185">Reference proteome</keyword>
<comment type="similarity">
    <text evidence="1">Belongs to the peptidase C19 family.</text>
</comment>
<dbReference type="RefSeq" id="XP_024403844.1">
    <property type="nucleotide sequence ID" value="XM_024548076.2"/>
</dbReference>
<dbReference type="InterPro" id="IPR013083">
    <property type="entry name" value="Znf_RING/FYVE/PHD"/>
</dbReference>
<dbReference type="Gene3D" id="3.90.70.10">
    <property type="entry name" value="Cysteine proteinases"/>
    <property type="match status" value="2"/>
</dbReference>
<dbReference type="PROSITE" id="PS00973">
    <property type="entry name" value="USP_2"/>
    <property type="match status" value="1"/>
</dbReference>
<feature type="region of interest" description="Disordered" evidence="6">
    <location>
        <begin position="220"/>
        <end position="249"/>
    </location>
</feature>
<evidence type="ECO:0000256" key="6">
    <source>
        <dbReference type="SAM" id="MobiDB-lite"/>
    </source>
</evidence>
<dbReference type="EMBL" id="ABEU02000019">
    <property type="protein sequence ID" value="PNR34560.1"/>
    <property type="molecule type" value="Genomic_DNA"/>
</dbReference>
<evidence type="ECO:0000256" key="2">
    <source>
        <dbReference type="ARBA" id="ARBA00022723"/>
    </source>
</evidence>
<dbReference type="EnsemblPlants" id="Pp3c19_20640V3.3">
    <property type="protein sequence ID" value="Pp3c19_20640V3.3"/>
    <property type="gene ID" value="Pp3c19_20640"/>
</dbReference>
<dbReference type="GO" id="GO:0008270">
    <property type="term" value="F:zinc ion binding"/>
    <property type="evidence" value="ECO:0007669"/>
    <property type="project" value="UniProtKB-KW"/>
</dbReference>
<protein>
    <submittedName>
        <fullName evidence="9 10">Uncharacterized protein</fullName>
    </submittedName>
</protein>
<dbReference type="Gramene" id="Pp3c19_20640V3.2">
    <property type="protein sequence ID" value="Pp3c19_20640V3.2"/>
    <property type="gene ID" value="Pp3c19_20640"/>
</dbReference>
<dbReference type="SUPFAM" id="SSF57850">
    <property type="entry name" value="RING/U-box"/>
    <property type="match status" value="1"/>
</dbReference>
<dbReference type="GO" id="GO:0016579">
    <property type="term" value="P:protein deubiquitination"/>
    <property type="evidence" value="ECO:0007669"/>
    <property type="project" value="InterPro"/>
</dbReference>
<feature type="compositionally biased region" description="Polar residues" evidence="6">
    <location>
        <begin position="12"/>
        <end position="36"/>
    </location>
</feature>
<dbReference type="PROSITE" id="PS00972">
    <property type="entry name" value="USP_1"/>
    <property type="match status" value="1"/>
</dbReference>
<feature type="domain" description="UBP-type" evidence="8">
    <location>
        <begin position="64"/>
        <end position="197"/>
    </location>
</feature>
<dbReference type="PANTHER" id="PTHR21646">
    <property type="entry name" value="UBIQUITIN CARBOXYL-TERMINAL HYDROLASE"/>
    <property type="match status" value="1"/>
</dbReference>
<dbReference type="PANTHER" id="PTHR21646:SF39">
    <property type="entry name" value="UBIQUITIN CARBOXYL-TERMINAL HYDROLASE 16"/>
    <property type="match status" value="1"/>
</dbReference>
<feature type="compositionally biased region" description="Basic residues" evidence="6">
    <location>
        <begin position="1"/>
        <end position="11"/>
    </location>
</feature>
<dbReference type="InterPro" id="IPR001607">
    <property type="entry name" value="Znf_UBP"/>
</dbReference>
<dbReference type="OrthoDB" id="2020758at2759"/>
<keyword evidence="2" id="KW-0479">Metal-binding</keyword>
<dbReference type="InterPro" id="IPR050185">
    <property type="entry name" value="Ub_carboxyl-term_hydrolase"/>
</dbReference>
<organism evidence="9">
    <name type="scientific">Physcomitrium patens</name>
    <name type="common">Spreading-leaved earth moss</name>
    <name type="synonym">Physcomitrella patens</name>
    <dbReference type="NCBI Taxonomy" id="3218"/>
    <lineage>
        <taxon>Eukaryota</taxon>
        <taxon>Viridiplantae</taxon>
        <taxon>Streptophyta</taxon>
        <taxon>Embryophyta</taxon>
        <taxon>Bryophyta</taxon>
        <taxon>Bryophytina</taxon>
        <taxon>Bryopsida</taxon>
        <taxon>Funariidae</taxon>
        <taxon>Funariales</taxon>
        <taxon>Funariaceae</taxon>
        <taxon>Physcomitrium</taxon>
    </lineage>
</organism>
<dbReference type="PROSITE" id="PS50235">
    <property type="entry name" value="USP_3"/>
    <property type="match status" value="1"/>
</dbReference>
<dbReference type="InterPro" id="IPR018200">
    <property type="entry name" value="USP_CS"/>
</dbReference>
<evidence type="ECO:0000313" key="9">
    <source>
        <dbReference type="EMBL" id="PNR34560.1"/>
    </source>
</evidence>
<dbReference type="FunCoup" id="A0A2K1IZ57">
    <property type="interactions" value="3166"/>
</dbReference>
<keyword evidence="4" id="KW-0862">Zinc</keyword>
<dbReference type="PROSITE" id="PS50271">
    <property type="entry name" value="ZF_UBP"/>
    <property type="match status" value="1"/>
</dbReference>
<dbReference type="InterPro" id="IPR028889">
    <property type="entry name" value="USP"/>
</dbReference>
<feature type="region of interest" description="Disordered" evidence="6">
    <location>
        <begin position="627"/>
        <end position="667"/>
    </location>
</feature>
<dbReference type="PaxDb" id="3218-PP1S433_30V6.1"/>
<feature type="compositionally biased region" description="Basic and acidic residues" evidence="6">
    <location>
        <begin position="220"/>
        <end position="240"/>
    </location>
</feature>
<evidence type="ECO:0000313" key="10">
    <source>
        <dbReference type="EnsemblPlants" id="Pp3c19_20640V3.1"/>
    </source>
</evidence>
<dbReference type="SUPFAM" id="SSF54001">
    <property type="entry name" value="Cysteine proteinases"/>
    <property type="match status" value="1"/>
</dbReference>
<dbReference type="InterPro" id="IPR001394">
    <property type="entry name" value="Peptidase_C19_UCH"/>
</dbReference>
<feature type="region of interest" description="Disordered" evidence="6">
    <location>
        <begin position="1"/>
        <end position="36"/>
    </location>
</feature>
<dbReference type="AlphaFoldDB" id="A0A2K1IZ57"/>
<evidence type="ECO:0000259" key="8">
    <source>
        <dbReference type="PROSITE" id="PS50271"/>
    </source>
</evidence>
<evidence type="ECO:0000313" key="11">
    <source>
        <dbReference type="Proteomes" id="UP000006727"/>
    </source>
</evidence>
<evidence type="ECO:0000256" key="5">
    <source>
        <dbReference type="PROSITE-ProRule" id="PRU00502"/>
    </source>
</evidence>
<dbReference type="KEGG" id="ppp:112295996"/>
<dbReference type="InterPro" id="IPR038765">
    <property type="entry name" value="Papain-like_cys_pep_sf"/>
</dbReference>
<dbReference type="STRING" id="3218.A0A2K1IZ57"/>
<accession>A0A2K1IZ57</accession>
<gene>
    <name evidence="10" type="primary">LOC112295996</name>
    <name evidence="9" type="ORF">PHYPA_024377</name>
</gene>
<dbReference type="Pfam" id="PF00443">
    <property type="entry name" value="UCH"/>
    <property type="match status" value="2"/>
</dbReference>
<dbReference type="Gene3D" id="3.30.40.10">
    <property type="entry name" value="Zinc/RING finger domain, C3HC4 (zinc finger)"/>
    <property type="match status" value="1"/>
</dbReference>
<evidence type="ECO:0000256" key="4">
    <source>
        <dbReference type="ARBA" id="ARBA00022833"/>
    </source>
</evidence>
<evidence type="ECO:0000259" key="7">
    <source>
        <dbReference type="PROSITE" id="PS50235"/>
    </source>
</evidence>
<evidence type="ECO:0000256" key="3">
    <source>
        <dbReference type="ARBA" id="ARBA00022771"/>
    </source>
</evidence>
<dbReference type="OMA" id="NGIVEHM"/>
<dbReference type="GeneID" id="112295996"/>
<dbReference type="Proteomes" id="UP000006727">
    <property type="component" value="Chromosome 19"/>
</dbReference>
<sequence>MGKRQKKKQARTSRNIRQVQRANASKQAASSPTSIMTPFPMSSGGTSVDDSSSDFHLLNFEDTSCCQHVENGVNLDKLRSQFATKPPMECHECMLGKTDKVATAPVAEKPLWTCLACGQTGCGFQIPEAKDVDQNNSGPTSVSHLETHASQSNHSVVMRWNESLDCRCLECNLQLKYPSVPGQAFAVGDESSNEASKRELLLQQAATLLHENRTRHPTFSKEKDAQMESDQVAKVDEGDSRSSSNHTIEVKPARSFATRSVMKGLMNLGNTCFFNSVMQNLVGVRMLREHFGKETIAQEGVLKSSLRNFFQEMDSNPVQKLAGVDVVERSIRTCSFGIGNVGSAVSPKILFSEICKKAPRFRGFQQQDSHELLRCLLDGLHMEEESIRKAQFGMDKKVESGADSNSKDEDGSLEKAPKKPDTLVEYMFGGQYSSTVTCCECGHSSVVYEPFLDLSLPIPSKQSFGKTAEPIGVPKLFAPRSKRENPSGNGILSLKAAQISPFVSGPADDVPTAIKDQKKVEVPPPIVGFNLERNISAGDTVDSENSNGNYSRSEDKRNATIVGKDHVGKVVRPPATPLPCESLAEAFVSCGKTNSTNLWSENVDKPIKETAVEGGGKVLIDAQRIGSDAPEAASRASHANQSRDVEVNSQEEPSTKYGEEADQNPSRGIISTQGVEASQTDESLAVFQLEETVVPFGPHLPFEGYGCAEDQCMALPLLPPCNPSLEVEMQTVVGCSEKPLAGDQSSMNQGSTLTSEGQLGSFVSVEEGEVDVGIGGLFDDIDCNSPSRNDTAPESQVLNSIDFGSFNSMDALVISDGRSGSVRDFCEEDIYPTMSLEGCLQAFTKTEVLSGENAWACENCTRIAHGRQELDQLSLREREQETNCLDKLSEAEECSVEIRPISDTDNSGEGGWESVSLVHREGSVEDLIGSTNSMSMIVVSTQETVESVKKVDQSDWGMVGAISKDEFSQLDVQLNNAEIVDRRAGSSLAELRTVDGTEEPQPFNAKEDGEEPHVIVGKSFANADERDENIASIISKSAVSPADRAHKPDINGKASANAALKAVSRSPQEEIGKKKLEKDVTKMVSVKRDATKRLLISKAPLVLTVHLKRFAQDTYGRLSKLGGHITFHEELDLGPFIDQRDSIKQDGVYQLIGTVEHSGTMRGGHYVAYVKGESEDSTEGKSTWYYISDSHVRKTSLDDVLQSEAYLLFYERRAFDQRASTVDINCRSAS</sequence>
<dbReference type="EnsemblPlants" id="Pp3c19_20640V3.1">
    <property type="protein sequence ID" value="Pp3c19_20640V3.1"/>
    <property type="gene ID" value="Pp3c19_20640"/>
</dbReference>
<evidence type="ECO:0000256" key="1">
    <source>
        <dbReference type="ARBA" id="ARBA00009085"/>
    </source>
</evidence>
<reference evidence="9 11" key="2">
    <citation type="journal article" date="2018" name="Plant J.">
        <title>The Physcomitrella patens chromosome-scale assembly reveals moss genome structure and evolution.</title>
        <authorList>
            <person name="Lang D."/>
            <person name="Ullrich K.K."/>
            <person name="Murat F."/>
            <person name="Fuchs J."/>
            <person name="Jenkins J."/>
            <person name="Haas F.B."/>
            <person name="Piednoel M."/>
            <person name="Gundlach H."/>
            <person name="Van Bel M."/>
            <person name="Meyberg R."/>
            <person name="Vives C."/>
            <person name="Morata J."/>
            <person name="Symeonidi A."/>
            <person name="Hiss M."/>
            <person name="Muchero W."/>
            <person name="Kamisugi Y."/>
            <person name="Saleh O."/>
            <person name="Blanc G."/>
            <person name="Decker E.L."/>
            <person name="van Gessel N."/>
            <person name="Grimwood J."/>
            <person name="Hayes R.D."/>
            <person name="Graham S.W."/>
            <person name="Gunter L.E."/>
            <person name="McDaniel S.F."/>
            <person name="Hoernstein S.N.W."/>
            <person name="Larsson A."/>
            <person name="Li F.W."/>
            <person name="Perroud P.F."/>
            <person name="Phillips J."/>
            <person name="Ranjan P."/>
            <person name="Rokshar D.S."/>
            <person name="Rothfels C.J."/>
            <person name="Schneider L."/>
            <person name="Shu S."/>
            <person name="Stevenson D.W."/>
            <person name="Thummler F."/>
            <person name="Tillich M."/>
            <person name="Villarreal Aguilar J.C."/>
            <person name="Widiez T."/>
            <person name="Wong G.K."/>
            <person name="Wymore A."/>
            <person name="Zhang Y."/>
            <person name="Zimmer A.D."/>
            <person name="Quatrano R.S."/>
            <person name="Mayer K.F.X."/>
            <person name="Goodstein D."/>
            <person name="Casacuberta J.M."/>
            <person name="Vandepoele K."/>
            <person name="Reski R."/>
            <person name="Cuming A.C."/>
            <person name="Tuskan G.A."/>
            <person name="Maumus F."/>
            <person name="Salse J."/>
            <person name="Schmutz J."/>
            <person name="Rensing S.A."/>
        </authorList>
    </citation>
    <scope>NUCLEOTIDE SEQUENCE [LARGE SCALE GENOMIC DNA]</scope>
    <source>
        <strain evidence="10 11">cv. Gransden 2004</strain>
    </source>
</reference>
<dbReference type="GO" id="GO:0004843">
    <property type="term" value="F:cysteine-type deubiquitinase activity"/>
    <property type="evidence" value="ECO:0007669"/>
    <property type="project" value="InterPro"/>
</dbReference>
<feature type="domain" description="USP" evidence="7">
    <location>
        <begin position="263"/>
        <end position="1213"/>
    </location>
</feature>
<dbReference type="Gramene" id="Pp3c19_20640V3.3">
    <property type="protein sequence ID" value="Pp3c19_20640V3.3"/>
    <property type="gene ID" value="Pp3c19_20640"/>
</dbReference>